<protein>
    <submittedName>
        <fullName evidence="1">Uncharacterized protein</fullName>
    </submittedName>
</protein>
<keyword evidence="2" id="KW-1185">Reference proteome</keyword>
<accession>Q97JQ8</accession>
<dbReference type="PIR" id="H97049">
    <property type="entry name" value="H97049"/>
</dbReference>
<sequence length="57" mass="6765">MLELRRLISSLNFNTILISNGESIACMYKFMLFLSYKKYKVDISFIFIIDTILTYDN</sequence>
<evidence type="ECO:0000313" key="2">
    <source>
        <dbReference type="Proteomes" id="UP000000814"/>
    </source>
</evidence>
<name>Q97JQ8_CLOAB</name>
<dbReference type="Proteomes" id="UP000000814">
    <property type="component" value="Chromosome"/>
</dbReference>
<evidence type="ECO:0000313" key="1">
    <source>
        <dbReference type="EMBL" id="AAK79187.1"/>
    </source>
</evidence>
<dbReference type="HOGENOM" id="CLU_2988375_0_0_9"/>
<reference evidence="1 2" key="1">
    <citation type="journal article" date="2001" name="J. Bacteriol.">
        <title>Genome sequence and comparative analysis of the solvent-producing bacterium Clostridium acetobutylicum.</title>
        <authorList>
            <person name="Nolling J."/>
            <person name="Breton G."/>
            <person name="Omelchenko M.V."/>
            <person name="Makarova K.S."/>
            <person name="Zeng Q."/>
            <person name="Gibson R."/>
            <person name="Lee H.M."/>
            <person name="Dubois J."/>
            <person name="Qiu D."/>
            <person name="Hitti J."/>
            <person name="Wolf Y.I."/>
            <person name="Tatusov R.L."/>
            <person name="Sabathe F."/>
            <person name="Doucette-Stamm L."/>
            <person name="Soucaille P."/>
            <person name="Daly M.J."/>
            <person name="Bennett G.N."/>
            <person name="Koonin E.V."/>
            <person name="Smith D.R."/>
        </authorList>
    </citation>
    <scope>NUCLEOTIDE SEQUENCE [LARGE SCALE GENOMIC DNA]</scope>
    <source>
        <strain evidence="2">ATCC 824 / DSM 792 / JCM 1419 / LMG 5710 / VKM B-1787</strain>
    </source>
</reference>
<dbReference type="EMBL" id="AE001437">
    <property type="protein sequence ID" value="AAK79187.1"/>
    <property type="molecule type" value="Genomic_DNA"/>
</dbReference>
<proteinExistence type="predicted"/>
<dbReference type="STRING" id="272562.CA_C1215"/>
<organism evidence="1 2">
    <name type="scientific">Clostridium acetobutylicum (strain ATCC 824 / DSM 792 / JCM 1419 / IAM 19013 / LMG 5710 / NBRC 13948 / NRRL B-527 / VKM B-1787 / 2291 / W)</name>
    <dbReference type="NCBI Taxonomy" id="272562"/>
    <lineage>
        <taxon>Bacteria</taxon>
        <taxon>Bacillati</taxon>
        <taxon>Bacillota</taxon>
        <taxon>Clostridia</taxon>
        <taxon>Eubacteriales</taxon>
        <taxon>Clostridiaceae</taxon>
        <taxon>Clostridium</taxon>
    </lineage>
</organism>
<dbReference type="AlphaFoldDB" id="Q97JQ8"/>
<gene>
    <name evidence="1" type="ordered locus">CA_C1215</name>
</gene>
<dbReference type="KEGG" id="cac:CA_C1215"/>